<gene>
    <name evidence="3" type="ORF">Asi03nite_45210</name>
</gene>
<evidence type="ECO:0000313" key="3">
    <source>
        <dbReference type="EMBL" id="GIF06983.1"/>
    </source>
</evidence>
<comment type="caution">
    <text evidence="3">The sequence shown here is derived from an EMBL/GenBank/DDBJ whole genome shotgun (WGS) entry which is preliminary data.</text>
</comment>
<organism evidence="3 4">
    <name type="scientific">Actinoplanes siamensis</name>
    <dbReference type="NCBI Taxonomy" id="1223317"/>
    <lineage>
        <taxon>Bacteria</taxon>
        <taxon>Bacillati</taxon>
        <taxon>Actinomycetota</taxon>
        <taxon>Actinomycetes</taxon>
        <taxon>Micromonosporales</taxon>
        <taxon>Micromonosporaceae</taxon>
        <taxon>Actinoplanes</taxon>
    </lineage>
</organism>
<dbReference type="AlphaFoldDB" id="A0A919TM75"/>
<reference evidence="3" key="1">
    <citation type="submission" date="2021-01" db="EMBL/GenBank/DDBJ databases">
        <title>Whole genome shotgun sequence of Actinoplanes siamensis NBRC 109076.</title>
        <authorList>
            <person name="Komaki H."/>
            <person name="Tamura T."/>
        </authorList>
    </citation>
    <scope>NUCLEOTIDE SEQUENCE</scope>
    <source>
        <strain evidence="3">NBRC 109076</strain>
    </source>
</reference>
<keyword evidence="2" id="KW-0378">Hydrolase</keyword>
<evidence type="ECO:0000313" key="4">
    <source>
        <dbReference type="Proteomes" id="UP000629619"/>
    </source>
</evidence>
<dbReference type="SUPFAM" id="SSF54637">
    <property type="entry name" value="Thioesterase/thiol ester dehydrase-isomerase"/>
    <property type="match status" value="1"/>
</dbReference>
<dbReference type="Gene3D" id="3.10.129.10">
    <property type="entry name" value="Hotdog Thioesterase"/>
    <property type="match status" value="1"/>
</dbReference>
<dbReference type="Pfam" id="PF13279">
    <property type="entry name" value="4HBT_2"/>
    <property type="match status" value="1"/>
</dbReference>
<evidence type="ECO:0000256" key="1">
    <source>
        <dbReference type="ARBA" id="ARBA00005953"/>
    </source>
</evidence>
<comment type="similarity">
    <text evidence="1">Belongs to the 4-hydroxybenzoyl-CoA thioesterase family.</text>
</comment>
<dbReference type="CDD" id="cd00586">
    <property type="entry name" value="4HBT"/>
    <property type="match status" value="1"/>
</dbReference>
<dbReference type="PANTHER" id="PTHR31793">
    <property type="entry name" value="4-HYDROXYBENZOYL-COA THIOESTERASE FAMILY MEMBER"/>
    <property type="match status" value="1"/>
</dbReference>
<dbReference type="EMBL" id="BOMW01000043">
    <property type="protein sequence ID" value="GIF06983.1"/>
    <property type="molecule type" value="Genomic_DNA"/>
</dbReference>
<name>A0A919TM75_9ACTN</name>
<dbReference type="Proteomes" id="UP000629619">
    <property type="component" value="Unassembled WGS sequence"/>
</dbReference>
<dbReference type="PANTHER" id="PTHR31793:SF27">
    <property type="entry name" value="NOVEL THIOESTERASE SUPERFAMILY DOMAIN AND SAPOSIN A-TYPE DOMAIN CONTAINING PROTEIN (0610012H03RIK)"/>
    <property type="match status" value="1"/>
</dbReference>
<protein>
    <submittedName>
        <fullName evidence="3">Thioesterase</fullName>
    </submittedName>
</protein>
<dbReference type="GO" id="GO:0047617">
    <property type="term" value="F:fatty acyl-CoA hydrolase activity"/>
    <property type="evidence" value="ECO:0007669"/>
    <property type="project" value="TreeGrafter"/>
</dbReference>
<proteinExistence type="inferred from homology"/>
<sequence length="150" mass="16290">MNAGHQDAPGPTHPARRVQFADVDMHGNLHNARLLALAEAAIDEALLDAGIDLTYDPATAEAAFLVKRTSVEYLAPLRYRDHYACALRSVDVGAASITFTVDVHRVRPRPEPAASATVMWVRVNLTSRSPVRIPSQLAEELKDAVATPND</sequence>
<dbReference type="InterPro" id="IPR050563">
    <property type="entry name" value="4-hydroxybenzoyl-CoA_TE"/>
</dbReference>
<evidence type="ECO:0000256" key="2">
    <source>
        <dbReference type="ARBA" id="ARBA00022801"/>
    </source>
</evidence>
<accession>A0A919TM75</accession>
<keyword evidence="4" id="KW-1185">Reference proteome</keyword>
<dbReference type="InterPro" id="IPR029069">
    <property type="entry name" value="HotDog_dom_sf"/>
</dbReference>